<feature type="domain" description="AFP-like" evidence="1">
    <location>
        <begin position="293"/>
        <end position="349"/>
    </location>
</feature>
<dbReference type="InterPro" id="IPR013132">
    <property type="entry name" value="PseI/NeuA/B-like_N"/>
</dbReference>
<dbReference type="GO" id="GO:0047444">
    <property type="term" value="F:N-acylneuraminate-9-phosphate synthase activity"/>
    <property type="evidence" value="ECO:0007669"/>
    <property type="project" value="TreeGrafter"/>
</dbReference>
<dbReference type="Pfam" id="PF08666">
    <property type="entry name" value="SAF"/>
    <property type="match status" value="1"/>
</dbReference>
<dbReference type="Gene3D" id="3.20.20.70">
    <property type="entry name" value="Aldolase class I"/>
    <property type="match status" value="1"/>
</dbReference>
<dbReference type="Pfam" id="PF03102">
    <property type="entry name" value="NeuB"/>
    <property type="match status" value="1"/>
</dbReference>
<organism evidence="2">
    <name type="scientific">mine drainage metagenome</name>
    <dbReference type="NCBI Taxonomy" id="410659"/>
    <lineage>
        <taxon>unclassified sequences</taxon>
        <taxon>metagenomes</taxon>
        <taxon>ecological metagenomes</taxon>
    </lineage>
</organism>
<evidence type="ECO:0000313" key="2">
    <source>
        <dbReference type="EMBL" id="OIQ77668.1"/>
    </source>
</evidence>
<name>A0A1J5QCN0_9ZZZZ</name>
<dbReference type="EC" id="2.5.1.101" evidence="2"/>
<dbReference type="GO" id="GO:0016051">
    <property type="term" value="P:carbohydrate biosynthetic process"/>
    <property type="evidence" value="ECO:0007669"/>
    <property type="project" value="InterPro"/>
</dbReference>
<dbReference type="PROSITE" id="PS50844">
    <property type="entry name" value="AFP_LIKE"/>
    <property type="match status" value="1"/>
</dbReference>
<dbReference type="PANTHER" id="PTHR42966">
    <property type="entry name" value="N-ACETYLNEURAMINATE SYNTHASE"/>
    <property type="match status" value="1"/>
</dbReference>
<dbReference type="PANTHER" id="PTHR42966:SF1">
    <property type="entry name" value="SIALIC ACID SYNTHASE"/>
    <property type="match status" value="1"/>
</dbReference>
<dbReference type="InterPro" id="IPR013785">
    <property type="entry name" value="Aldolase_TIM"/>
</dbReference>
<dbReference type="NCBIfam" id="TIGR03569">
    <property type="entry name" value="NeuB_NnaB"/>
    <property type="match status" value="1"/>
</dbReference>
<gene>
    <name evidence="2" type="primary">neuB_3</name>
    <name evidence="2" type="ORF">GALL_406370</name>
</gene>
<dbReference type="InterPro" id="IPR036732">
    <property type="entry name" value="AFP_Neu5c_C_sf"/>
</dbReference>
<dbReference type="CDD" id="cd11615">
    <property type="entry name" value="SAF_NeuB_like"/>
    <property type="match status" value="1"/>
</dbReference>
<evidence type="ECO:0000259" key="1">
    <source>
        <dbReference type="PROSITE" id="PS50844"/>
    </source>
</evidence>
<comment type="caution">
    <text evidence="2">The sequence shown here is derived from an EMBL/GenBank/DDBJ whole genome shotgun (WGS) entry which is preliminary data.</text>
</comment>
<dbReference type="InterPro" id="IPR020007">
    <property type="entry name" value="NeuB/NeuA"/>
</dbReference>
<protein>
    <submittedName>
        <fullName evidence="2">N,N'-diacetyllegionaminic acid synthase</fullName>
        <ecNumber evidence="2">2.5.1.101</ecNumber>
    </submittedName>
</protein>
<dbReference type="InterPro" id="IPR051690">
    <property type="entry name" value="PseI-like"/>
</dbReference>
<dbReference type="SUPFAM" id="SSF51569">
    <property type="entry name" value="Aldolase"/>
    <property type="match status" value="1"/>
</dbReference>
<dbReference type="AlphaFoldDB" id="A0A1J5QCN0"/>
<reference evidence="2" key="1">
    <citation type="submission" date="2016-10" db="EMBL/GenBank/DDBJ databases">
        <title>Sequence of Gallionella enrichment culture.</title>
        <authorList>
            <person name="Poehlein A."/>
            <person name="Muehling M."/>
            <person name="Daniel R."/>
        </authorList>
    </citation>
    <scope>NUCLEOTIDE SEQUENCE</scope>
</reference>
<dbReference type="InterPro" id="IPR006190">
    <property type="entry name" value="SAF_AFP_Neu5Ac"/>
</dbReference>
<accession>A0A1J5QCN0</accession>
<dbReference type="InterPro" id="IPR013974">
    <property type="entry name" value="SAF"/>
</dbReference>
<dbReference type="Gene3D" id="3.90.1210.10">
    <property type="entry name" value="Antifreeze-like/N-acetylneuraminic acid synthase C-terminal domain"/>
    <property type="match status" value="1"/>
</dbReference>
<sequence length="349" mass="36722">MSPDRVFVIAEAGVNHNGRLDLALALVDAAAAAGADAVKFQTFRAEDLALPGTATAAYQQGNTGETDQLAMLRKLELSAAQHEAIAARCAERGIEFMSTPFSESAVDLLVSLKVRRLKISSGEITNRPLLEKAASARLPLLLSTGMATLDEARQAVAWVQAAWRHPGPPQPAAGVDGPLVLLHCTSAYPAPDAALNLRALRTLADATGLPVGYSDHSLGNVAALAAATLGACVLEKHITLDRKLPGPDHQASSEPAEFAALVHELRRIEAMLGDGVKAPRPDELEVRAVARRSVVLAQTLSAGTVLAREHLLLRRPASGIAAAELDAVAGRRLRADADAGTVLQWTMLE</sequence>
<proteinExistence type="predicted"/>
<keyword evidence="2" id="KW-0808">Transferase</keyword>
<dbReference type="EMBL" id="MLJW01001562">
    <property type="protein sequence ID" value="OIQ77668.1"/>
    <property type="molecule type" value="Genomic_DNA"/>
</dbReference>
<dbReference type="SMART" id="SM00858">
    <property type="entry name" value="SAF"/>
    <property type="match status" value="1"/>
</dbReference>
<dbReference type="SUPFAM" id="SSF51269">
    <property type="entry name" value="AFP III-like domain"/>
    <property type="match status" value="1"/>
</dbReference>
<dbReference type="InterPro" id="IPR057736">
    <property type="entry name" value="SAF_PseI/NeuA/NeuB"/>
</dbReference>